<dbReference type="PANTHER" id="PTHR33121:SF79">
    <property type="entry name" value="CYCLIC DI-GMP PHOSPHODIESTERASE PDED-RELATED"/>
    <property type="match status" value="1"/>
</dbReference>
<dbReference type="CDD" id="cd00130">
    <property type="entry name" value="PAS"/>
    <property type="match status" value="1"/>
</dbReference>
<reference evidence="3 4" key="1">
    <citation type="submission" date="2017-01" db="EMBL/GenBank/DDBJ databases">
        <title>Draft sequence of Acidihalobacter ferrooxidans strain DSM 14175 (strain V8).</title>
        <authorList>
            <person name="Khaleque H.N."/>
            <person name="Ramsay J.P."/>
            <person name="Murphy R.J.T."/>
            <person name="Kaksonen A.H."/>
            <person name="Boxall N.J."/>
            <person name="Watkin E.L.J."/>
        </authorList>
    </citation>
    <scope>NUCLEOTIDE SEQUENCE [LARGE SCALE GENOMIC DNA]</scope>
    <source>
        <strain evidence="3 4">V8</strain>
    </source>
</reference>
<dbReference type="Pfam" id="PF13185">
    <property type="entry name" value="GAF_2"/>
    <property type="match status" value="1"/>
</dbReference>
<dbReference type="InterPro" id="IPR001633">
    <property type="entry name" value="EAL_dom"/>
</dbReference>
<dbReference type="OrthoDB" id="7053140at2"/>
<dbReference type="SMART" id="SM00065">
    <property type="entry name" value="GAF"/>
    <property type="match status" value="1"/>
</dbReference>
<dbReference type="InterPro" id="IPR035919">
    <property type="entry name" value="EAL_sf"/>
</dbReference>
<dbReference type="InterPro" id="IPR029787">
    <property type="entry name" value="Nucleotide_cyclase"/>
</dbReference>
<dbReference type="CDD" id="cd01949">
    <property type="entry name" value="GGDEF"/>
    <property type="match status" value="1"/>
</dbReference>
<dbReference type="PROSITE" id="PS50887">
    <property type="entry name" value="GGDEF"/>
    <property type="match status" value="1"/>
</dbReference>
<dbReference type="Proteomes" id="UP000243807">
    <property type="component" value="Chromosome"/>
</dbReference>
<dbReference type="Gene3D" id="3.30.450.40">
    <property type="match status" value="1"/>
</dbReference>
<evidence type="ECO:0000313" key="4">
    <source>
        <dbReference type="Proteomes" id="UP000243807"/>
    </source>
</evidence>
<dbReference type="SMART" id="SM00052">
    <property type="entry name" value="EAL"/>
    <property type="match status" value="1"/>
</dbReference>
<dbReference type="Gene3D" id="3.30.450.20">
    <property type="entry name" value="PAS domain"/>
    <property type="match status" value="1"/>
</dbReference>
<dbReference type="Gene3D" id="3.30.70.270">
    <property type="match status" value="1"/>
</dbReference>
<dbReference type="SUPFAM" id="SSF55781">
    <property type="entry name" value="GAF domain-like"/>
    <property type="match status" value="1"/>
</dbReference>
<dbReference type="GO" id="GO:0071111">
    <property type="term" value="F:cyclic-guanylate-specific phosphodiesterase activity"/>
    <property type="evidence" value="ECO:0007669"/>
    <property type="project" value="InterPro"/>
</dbReference>
<dbReference type="InterPro" id="IPR050706">
    <property type="entry name" value="Cyclic-di-GMP_PDE-like"/>
</dbReference>
<dbReference type="Gene3D" id="3.20.20.450">
    <property type="entry name" value="EAL domain"/>
    <property type="match status" value="1"/>
</dbReference>
<gene>
    <name evidence="3" type="ORF">BW247_06285</name>
</gene>
<dbReference type="STRING" id="1765967.BW247_06285"/>
<dbReference type="AlphaFoldDB" id="A0A1P8UFZ9"/>
<evidence type="ECO:0008006" key="5">
    <source>
        <dbReference type="Google" id="ProtNLM"/>
    </source>
</evidence>
<protein>
    <recommendedName>
        <fullName evidence="5">Diguanylate cyclase</fullName>
    </recommendedName>
</protein>
<dbReference type="Pfam" id="PF00563">
    <property type="entry name" value="EAL"/>
    <property type="match status" value="1"/>
</dbReference>
<dbReference type="InterPro" id="IPR029016">
    <property type="entry name" value="GAF-like_dom_sf"/>
</dbReference>
<proteinExistence type="predicted"/>
<dbReference type="SUPFAM" id="SSF55073">
    <property type="entry name" value="Nucleotide cyclase"/>
    <property type="match status" value="1"/>
</dbReference>
<accession>A0A1P8UFZ9</accession>
<dbReference type="SUPFAM" id="SSF55785">
    <property type="entry name" value="PYP-like sensor domain (PAS domain)"/>
    <property type="match status" value="1"/>
</dbReference>
<evidence type="ECO:0000259" key="2">
    <source>
        <dbReference type="PROSITE" id="PS50887"/>
    </source>
</evidence>
<dbReference type="NCBIfam" id="TIGR00254">
    <property type="entry name" value="GGDEF"/>
    <property type="match status" value="1"/>
</dbReference>
<evidence type="ECO:0000313" key="3">
    <source>
        <dbReference type="EMBL" id="APZ42749.1"/>
    </source>
</evidence>
<dbReference type="PROSITE" id="PS50883">
    <property type="entry name" value="EAL"/>
    <property type="match status" value="1"/>
</dbReference>
<dbReference type="InterPro" id="IPR043128">
    <property type="entry name" value="Rev_trsase/Diguanyl_cyclase"/>
</dbReference>
<keyword evidence="4" id="KW-1185">Reference proteome</keyword>
<evidence type="ECO:0000259" key="1">
    <source>
        <dbReference type="PROSITE" id="PS50883"/>
    </source>
</evidence>
<dbReference type="InterPro" id="IPR035965">
    <property type="entry name" value="PAS-like_dom_sf"/>
</dbReference>
<dbReference type="SUPFAM" id="SSF141868">
    <property type="entry name" value="EAL domain-like"/>
    <property type="match status" value="1"/>
</dbReference>
<dbReference type="Pfam" id="PF08448">
    <property type="entry name" value="PAS_4"/>
    <property type="match status" value="1"/>
</dbReference>
<dbReference type="SMART" id="SM00091">
    <property type="entry name" value="PAS"/>
    <property type="match status" value="1"/>
</dbReference>
<dbReference type="SMART" id="SM00267">
    <property type="entry name" value="GGDEF"/>
    <property type="match status" value="1"/>
</dbReference>
<feature type="domain" description="GGDEF" evidence="2">
    <location>
        <begin position="343"/>
        <end position="476"/>
    </location>
</feature>
<sequence>MSQHPADKLSLTQLLVALIRGAERLPMPVLVKDDSLRWRYANRAACEAFGIPRTGYQQRSDFDLLDSELAARMTEGARAALGTRGVTESIEHIGERSLRIFRYPLCVGSRPVGLVTVAQEITDLEETRIAFERQRDFYMALSDVNQSIIRAEADQAAVDVYDTVCDVIVQRTSALMAVIARVDYRRGIATFVQQREKSTALPTLRGMEISLDPTHPRGAGPTARAIREKRIVVVNDVEQDPGMAPWRNLHRAHGVKSAIALPVTVDGQQELALIVYAGARGFFSPELINLLREMVDDIGFALRYQRQGERLRHMALMDPPTGLPNRAHFFECVDRIVRAPKAGACALILLDVNDFKFYNNLFGHETGDSLLALTANRVAGLGDDAGVVGRLGSNEFGLFFPYDGDFDPAAQSRRVLGALGTPCDVGWGSPITLSVAGGYALCPLHGVNADALMRRASMALRAVKQEGGHQLRSYVPELEEKLDHRREVHAEIEQALDEGRIEPWFQPQVDLLTGEVVGLEALARLRTVDGRVIAPGWFIDVIEADATLIRRLGLAMLNGVGIRLPQLDAIGLKVPVAVNIGARHLLAPGFQADFEGLLARHPQLTGRIEIEITEAQSLHDLPRAKDVLQRVREHGVGVALDDFGTGYSSVANMRNLPLTLVKLDQDFVRDLPASVEDQAIVSSVVVAARGLGMRLVAEGVETDEHAELLGALGVTLVQGYAISRPLPLAELGRWVSDWQQPANWCSWARPISPQGDALQYLGAWFGLRRWLARPDLGEPQSVSLFRAHLHEASSPDCAPPLSEFRRLFADLSARIADAVATRGTEGVHRREQLLAEVEAMGRMMRRAAGRNSLVG</sequence>
<dbReference type="Pfam" id="PF00990">
    <property type="entry name" value="GGDEF"/>
    <property type="match status" value="1"/>
</dbReference>
<dbReference type="RefSeq" id="WP_076836398.1">
    <property type="nucleotide sequence ID" value="NZ_CP019434.1"/>
</dbReference>
<dbReference type="InterPro" id="IPR003018">
    <property type="entry name" value="GAF"/>
</dbReference>
<dbReference type="InterPro" id="IPR000014">
    <property type="entry name" value="PAS"/>
</dbReference>
<dbReference type="InterPro" id="IPR000160">
    <property type="entry name" value="GGDEF_dom"/>
</dbReference>
<dbReference type="EMBL" id="CP019434">
    <property type="protein sequence ID" value="APZ42749.1"/>
    <property type="molecule type" value="Genomic_DNA"/>
</dbReference>
<dbReference type="InterPro" id="IPR013656">
    <property type="entry name" value="PAS_4"/>
</dbReference>
<dbReference type="KEGG" id="afy:BW247_06285"/>
<feature type="domain" description="EAL" evidence="1">
    <location>
        <begin position="485"/>
        <end position="739"/>
    </location>
</feature>
<name>A0A1P8UFZ9_9GAMM</name>
<organism evidence="3 4">
    <name type="scientific">Acidihalobacter ferrooxydans</name>
    <dbReference type="NCBI Taxonomy" id="1765967"/>
    <lineage>
        <taxon>Bacteria</taxon>
        <taxon>Pseudomonadati</taxon>
        <taxon>Pseudomonadota</taxon>
        <taxon>Gammaproteobacteria</taxon>
        <taxon>Chromatiales</taxon>
        <taxon>Ectothiorhodospiraceae</taxon>
        <taxon>Acidihalobacter</taxon>
    </lineage>
</organism>
<dbReference type="CDD" id="cd01948">
    <property type="entry name" value="EAL"/>
    <property type="match status" value="1"/>
</dbReference>
<dbReference type="PANTHER" id="PTHR33121">
    <property type="entry name" value="CYCLIC DI-GMP PHOSPHODIESTERASE PDEF"/>
    <property type="match status" value="1"/>
</dbReference>